<comment type="cofactor">
    <cofactor evidence="2">
        <name>Zn(2+)</name>
        <dbReference type="ChEBI" id="CHEBI:29105"/>
    </cofactor>
</comment>
<dbReference type="RefSeq" id="XP_010431012.1">
    <property type="nucleotide sequence ID" value="XM_010432710.1"/>
</dbReference>
<dbReference type="PROSITE" id="PS00518">
    <property type="entry name" value="ZF_RING_1"/>
    <property type="match status" value="1"/>
</dbReference>
<reference evidence="17" key="2">
    <citation type="submission" date="2025-08" db="UniProtKB">
        <authorList>
            <consortium name="RefSeq"/>
        </authorList>
    </citation>
    <scope>IDENTIFICATION</scope>
    <source>
        <tissue evidence="17">Leaf</tissue>
    </source>
</reference>
<dbReference type="CDD" id="cd22582">
    <property type="entry name" value="BRcat_RBR_unk"/>
    <property type="match status" value="1"/>
</dbReference>
<dbReference type="InterPro" id="IPR002867">
    <property type="entry name" value="IBR_dom"/>
</dbReference>
<gene>
    <name evidence="17" type="primary">LOC104715291</name>
</gene>
<name>A0ABM0TT96_CAMSA</name>
<evidence type="ECO:0000259" key="15">
    <source>
        <dbReference type="PROSITE" id="PS51873"/>
    </source>
</evidence>
<evidence type="ECO:0000256" key="5">
    <source>
        <dbReference type="ARBA" id="ARBA00005884"/>
    </source>
</evidence>
<keyword evidence="9" id="KW-0677">Repeat</keyword>
<evidence type="ECO:0000256" key="9">
    <source>
        <dbReference type="ARBA" id="ARBA00022737"/>
    </source>
</evidence>
<dbReference type="Gene3D" id="1.20.120.1750">
    <property type="match status" value="1"/>
</dbReference>
<evidence type="ECO:0000256" key="10">
    <source>
        <dbReference type="ARBA" id="ARBA00022771"/>
    </source>
</evidence>
<dbReference type="InterPro" id="IPR001841">
    <property type="entry name" value="Znf_RING"/>
</dbReference>
<dbReference type="EC" id="2.3.2.31" evidence="6"/>
<keyword evidence="16" id="KW-1185">Reference proteome</keyword>
<organism evidence="16 17">
    <name type="scientific">Camelina sativa</name>
    <name type="common">False flax</name>
    <name type="synonym">Myagrum sativum</name>
    <dbReference type="NCBI Taxonomy" id="90675"/>
    <lineage>
        <taxon>Eukaryota</taxon>
        <taxon>Viridiplantae</taxon>
        <taxon>Streptophyta</taxon>
        <taxon>Embryophyta</taxon>
        <taxon>Tracheophyta</taxon>
        <taxon>Spermatophyta</taxon>
        <taxon>Magnoliopsida</taxon>
        <taxon>eudicotyledons</taxon>
        <taxon>Gunneridae</taxon>
        <taxon>Pentapetalae</taxon>
        <taxon>rosids</taxon>
        <taxon>malvids</taxon>
        <taxon>Brassicales</taxon>
        <taxon>Brassicaceae</taxon>
        <taxon>Camelineae</taxon>
        <taxon>Camelina</taxon>
    </lineage>
</organism>
<dbReference type="Proteomes" id="UP000694864">
    <property type="component" value="Chromosome 9"/>
</dbReference>
<dbReference type="InterPro" id="IPR018957">
    <property type="entry name" value="Znf_C3HC4_RING-type"/>
</dbReference>
<evidence type="ECO:0000256" key="8">
    <source>
        <dbReference type="ARBA" id="ARBA00022723"/>
    </source>
</evidence>
<dbReference type="GeneID" id="104715291"/>
<comment type="similarity">
    <text evidence="5">Belongs to the RBR family. Ariadne subfamily.</text>
</comment>
<sequence length="291" mass="33671">MQSIRKRFASFFPNSPRKTTCGICLDDDINANQMFCVNKCRHRFCYVCMKKHIEVRLLLEGSVIRCPHYRCKSKLTFGSCIDLLTPELKKMWRQNIKEDSIPVKQRIYCPNPRCSALMSLKDLSKSTKEAGFWKYFFKSTEEARVRRRCFECGQLFCINCKVPWHSDLSCDECMRLSPNPTADDIKFEALVKKNMWRQCGNCKHMIELAKGCIKVTCRCGHKFCYKCGAKAGDCGHGRLHTYLSVQPWSPLHRRSPQPPLQPLLPPPSVLPSWNSMIANRFCGLLVTIRML</sequence>
<evidence type="ECO:0000313" key="17">
    <source>
        <dbReference type="RefSeq" id="XP_010431012.1"/>
    </source>
</evidence>
<dbReference type="PANTHER" id="PTHR11685">
    <property type="entry name" value="RBR FAMILY RING FINGER AND IBR DOMAIN-CONTAINING"/>
    <property type="match status" value="1"/>
</dbReference>
<reference evidence="16" key="1">
    <citation type="journal article" date="2014" name="Nat. Commun.">
        <title>The emerging biofuel crop Camelina sativa retains a highly undifferentiated hexaploid genome structure.</title>
        <authorList>
            <person name="Kagale S."/>
            <person name="Koh C."/>
            <person name="Nixon J."/>
            <person name="Bollina V."/>
            <person name="Clarke W.E."/>
            <person name="Tuteja R."/>
            <person name="Spillane C."/>
            <person name="Robinson S.J."/>
            <person name="Links M.G."/>
            <person name="Clarke C."/>
            <person name="Higgins E.E."/>
            <person name="Huebert T."/>
            <person name="Sharpe A.G."/>
            <person name="Parkin I.A."/>
        </authorList>
    </citation>
    <scope>NUCLEOTIDE SEQUENCE [LARGE SCALE GENOMIC DNA]</scope>
    <source>
        <strain evidence="16">cv. DH55</strain>
    </source>
</reference>
<evidence type="ECO:0000259" key="14">
    <source>
        <dbReference type="PROSITE" id="PS50089"/>
    </source>
</evidence>
<evidence type="ECO:0000256" key="4">
    <source>
        <dbReference type="ARBA" id="ARBA00004906"/>
    </source>
</evidence>
<keyword evidence="10 13" id="KW-0863">Zinc-finger</keyword>
<dbReference type="InterPro" id="IPR031127">
    <property type="entry name" value="E3_UB_ligase_RBR"/>
</dbReference>
<dbReference type="PROSITE" id="PS50089">
    <property type="entry name" value="ZF_RING_2"/>
    <property type="match status" value="1"/>
</dbReference>
<comment type="function">
    <text evidence="3">Might act as an E3 ubiquitin-protein ligase, or as part of E3 complex, which accepts ubiquitin from specific E2 ubiquitin-conjugating enzymes and then transfers it to substrates.</text>
</comment>
<feature type="domain" description="RING-type" evidence="15">
    <location>
        <begin position="17"/>
        <end position="255"/>
    </location>
</feature>
<keyword evidence="11" id="KW-0833">Ubl conjugation pathway</keyword>
<evidence type="ECO:0000256" key="3">
    <source>
        <dbReference type="ARBA" id="ARBA00003976"/>
    </source>
</evidence>
<dbReference type="InterPro" id="IPR044066">
    <property type="entry name" value="TRIAD_supradom"/>
</dbReference>
<dbReference type="InterPro" id="IPR013083">
    <property type="entry name" value="Znf_RING/FYVE/PHD"/>
</dbReference>
<dbReference type="CDD" id="cd22584">
    <property type="entry name" value="Rcat_RBR_unk"/>
    <property type="match status" value="1"/>
</dbReference>
<evidence type="ECO:0000313" key="16">
    <source>
        <dbReference type="Proteomes" id="UP000694864"/>
    </source>
</evidence>
<keyword evidence="12" id="KW-0862">Zinc</keyword>
<dbReference type="Gene3D" id="3.30.40.10">
    <property type="entry name" value="Zinc/RING finger domain, C3HC4 (zinc finger)"/>
    <property type="match status" value="1"/>
</dbReference>
<evidence type="ECO:0000256" key="1">
    <source>
        <dbReference type="ARBA" id="ARBA00001798"/>
    </source>
</evidence>
<evidence type="ECO:0000256" key="11">
    <source>
        <dbReference type="ARBA" id="ARBA00022786"/>
    </source>
</evidence>
<dbReference type="PROSITE" id="PS51873">
    <property type="entry name" value="TRIAD"/>
    <property type="match status" value="1"/>
</dbReference>
<comment type="pathway">
    <text evidence="4">Protein modification; protein ubiquitination.</text>
</comment>
<keyword evidence="7" id="KW-0808">Transferase</keyword>
<evidence type="ECO:0000256" key="12">
    <source>
        <dbReference type="ARBA" id="ARBA00022833"/>
    </source>
</evidence>
<proteinExistence type="inferred from homology"/>
<evidence type="ECO:0000256" key="13">
    <source>
        <dbReference type="PROSITE-ProRule" id="PRU00175"/>
    </source>
</evidence>
<protein>
    <recommendedName>
        <fullName evidence="6">RBR-type E3 ubiquitin transferase</fullName>
        <ecNumber evidence="6">2.3.2.31</ecNumber>
    </recommendedName>
</protein>
<keyword evidence="8" id="KW-0479">Metal-binding</keyword>
<evidence type="ECO:0000256" key="6">
    <source>
        <dbReference type="ARBA" id="ARBA00012251"/>
    </source>
</evidence>
<dbReference type="SMART" id="SM00647">
    <property type="entry name" value="IBR"/>
    <property type="match status" value="2"/>
</dbReference>
<evidence type="ECO:0000256" key="2">
    <source>
        <dbReference type="ARBA" id="ARBA00001947"/>
    </source>
</evidence>
<feature type="domain" description="RING-type" evidence="14">
    <location>
        <begin position="21"/>
        <end position="70"/>
    </location>
</feature>
<accession>A0ABM0TT96</accession>
<dbReference type="SUPFAM" id="SSF57850">
    <property type="entry name" value="RING/U-box"/>
    <property type="match status" value="2"/>
</dbReference>
<dbReference type="Pfam" id="PF01485">
    <property type="entry name" value="IBR"/>
    <property type="match status" value="2"/>
</dbReference>
<dbReference type="InterPro" id="IPR017907">
    <property type="entry name" value="Znf_RING_CS"/>
</dbReference>
<comment type="catalytic activity">
    <reaction evidence="1">
        <text>[E2 ubiquitin-conjugating enzyme]-S-ubiquitinyl-L-cysteine + [acceptor protein]-L-lysine = [E2 ubiquitin-conjugating enzyme]-L-cysteine + [acceptor protein]-N(6)-ubiquitinyl-L-lysine.</text>
        <dbReference type="EC" id="2.3.2.31"/>
    </reaction>
</comment>
<dbReference type="Pfam" id="PF00097">
    <property type="entry name" value="zf-C3HC4"/>
    <property type="match status" value="1"/>
</dbReference>
<evidence type="ECO:0000256" key="7">
    <source>
        <dbReference type="ARBA" id="ARBA00022679"/>
    </source>
</evidence>